<gene>
    <name evidence="3" type="ORF">FRZ40_29980</name>
    <name evidence="2" type="ORF">V4C56_32215</name>
</gene>
<feature type="chain" id="PRO_5023040429" description="DUF4148 domain-containing protein" evidence="1">
    <location>
        <begin position="24"/>
        <end position="120"/>
    </location>
</feature>
<dbReference type="RefSeq" id="WP_147236521.1">
    <property type="nucleotide sequence ID" value="NZ_JAZHFZ010000078.1"/>
</dbReference>
<dbReference type="EMBL" id="JAZHGA010000032">
    <property type="protein sequence ID" value="MEM5344276.1"/>
    <property type="molecule type" value="Genomic_DNA"/>
</dbReference>
<dbReference type="Proteomes" id="UP001481677">
    <property type="component" value="Unassembled WGS sequence"/>
</dbReference>
<evidence type="ECO:0008006" key="6">
    <source>
        <dbReference type="Google" id="ProtNLM"/>
    </source>
</evidence>
<dbReference type="AlphaFoldDB" id="A0A5C6VGJ5"/>
<proteinExistence type="predicted"/>
<sequence>MIRLPYQALIALILLASSDFSLADGNTYGQYMSQLTQQQKDVKPLTNSQFFVANATNRANRAITKGISGNNHRIIQGTTDGGASVDSVNIGPNAKLNNATIIVKSDHSNSTIVNKAAANR</sequence>
<evidence type="ECO:0000313" key="3">
    <source>
        <dbReference type="EMBL" id="TXC84502.1"/>
    </source>
</evidence>
<accession>A0A5C6VGJ5</accession>
<evidence type="ECO:0000313" key="5">
    <source>
        <dbReference type="Proteomes" id="UP001481677"/>
    </source>
</evidence>
<dbReference type="Proteomes" id="UP000321776">
    <property type="component" value="Unassembled WGS sequence"/>
</dbReference>
<evidence type="ECO:0000313" key="4">
    <source>
        <dbReference type="Proteomes" id="UP000321776"/>
    </source>
</evidence>
<reference evidence="2 5" key="3">
    <citation type="submission" date="2024-01" db="EMBL/GenBank/DDBJ databases">
        <title>The diversity of rhizobia nodulating Mimosa spp. in eleven states of Brazil covering several biomes is determined by host plant, location, and edaphic factors.</title>
        <authorList>
            <person name="Rouws L."/>
            <person name="Barauna A."/>
            <person name="Beukes C."/>
            <person name="De Faria S.M."/>
            <person name="Gross E."/>
            <person name="Dos Reis Junior F.B."/>
            <person name="Simon M."/>
            <person name="Maluk M."/>
            <person name="Odee D.W."/>
            <person name="Kenicer G."/>
            <person name="Young J.P.W."/>
            <person name="Reis V.M."/>
            <person name="Zilli J."/>
            <person name="James E.K."/>
        </authorList>
    </citation>
    <scope>NUCLEOTIDE SEQUENCE [LARGE SCALE GENOMIC DNA]</scope>
    <source>
        <strain evidence="2 5">JPY530</strain>
    </source>
</reference>
<evidence type="ECO:0000313" key="2">
    <source>
        <dbReference type="EMBL" id="MEM5344276.1"/>
    </source>
</evidence>
<keyword evidence="1" id="KW-0732">Signal</keyword>
<organism evidence="3 4">
    <name type="scientific">Paraburkholderia azotifigens</name>
    <dbReference type="NCBI Taxonomy" id="2057004"/>
    <lineage>
        <taxon>Bacteria</taxon>
        <taxon>Pseudomonadati</taxon>
        <taxon>Pseudomonadota</taxon>
        <taxon>Betaproteobacteria</taxon>
        <taxon>Burkholderiales</taxon>
        <taxon>Burkholderiaceae</taxon>
        <taxon>Paraburkholderia</taxon>
    </lineage>
</organism>
<evidence type="ECO:0000256" key="1">
    <source>
        <dbReference type="SAM" id="SignalP"/>
    </source>
</evidence>
<name>A0A5C6VGJ5_9BURK</name>
<dbReference type="EMBL" id="VOQS01000003">
    <property type="protein sequence ID" value="TXC84502.1"/>
    <property type="molecule type" value="Genomic_DNA"/>
</dbReference>
<reference evidence="3" key="2">
    <citation type="submission" date="2019-08" db="EMBL/GenBank/DDBJ databases">
        <authorList>
            <person name="Im W.-T."/>
        </authorList>
    </citation>
    <scope>NUCLEOTIDE SEQUENCE</scope>
    <source>
        <strain evidence="3">NF 2-5-3</strain>
    </source>
</reference>
<keyword evidence="5" id="KW-1185">Reference proteome</keyword>
<comment type="caution">
    <text evidence="3">The sequence shown here is derived from an EMBL/GenBank/DDBJ whole genome shotgun (WGS) entry which is preliminary data.</text>
</comment>
<protein>
    <recommendedName>
        <fullName evidence="6">DUF4148 domain-containing protein</fullName>
    </recommendedName>
</protein>
<feature type="signal peptide" evidence="1">
    <location>
        <begin position="1"/>
        <end position="23"/>
    </location>
</feature>
<reference evidence="3 4" key="1">
    <citation type="journal article" date="2018" name="Int. J. Syst. Evol. Microbiol.">
        <title>Paraburkholderia azotifigens sp. nov., a nitrogen-fixing bacterium isolated from paddy soil.</title>
        <authorList>
            <person name="Choi G.M."/>
            <person name="Im W.T."/>
        </authorList>
    </citation>
    <scope>NUCLEOTIDE SEQUENCE [LARGE SCALE GENOMIC DNA]</scope>
    <source>
        <strain evidence="3 4">NF 2-5-3</strain>
    </source>
</reference>